<dbReference type="Pfam" id="PF01547">
    <property type="entry name" value="SBP_bac_1"/>
    <property type="match status" value="1"/>
</dbReference>
<sequence>MIRTRRGISALLAALLGLALFAGCSGSQGASSGNQSPAAAPKGDLNVVVSSATGSDAGFKAVNKAFAAKYPDVKVKFTAIPNENYAAAHSSRLSAGSIDVGLAGPKELPSYVPASNMGDDARLADAGGLVDLTNQPFMKNYTPTVLDSIKYKGKQYTVPTGLSYYTGVYYNKTIFDKYGLKIPTTWSEFMTVCKTLKSKGVVPLGISGKDSAGVNMLGVVQNIYPTQKDKEDLAKGLWDQSVKLTDGKQLEVLTKVKALYDYAEPNFAGVSYNTMTAGFVKGQFAMMSDGTWNQTTIDAAGGPNFKYGYFPLPSSDNAADNAFLGGKVELTFAVPSNSKNVGAALAYLAFFSEPENYKLFLKEAGFAPSQPNIELTPFYNSIAPYTKTFQPAWDTIWIANTKAGAKAQFPFNYSGIAPLGSQTPEKAAAASQADWAAGF</sequence>
<organism evidence="7 8">
    <name type="scientific">Microlunatus panaciterrae</name>
    <dbReference type="NCBI Taxonomy" id="400768"/>
    <lineage>
        <taxon>Bacteria</taxon>
        <taxon>Bacillati</taxon>
        <taxon>Actinomycetota</taxon>
        <taxon>Actinomycetes</taxon>
        <taxon>Propionibacteriales</taxon>
        <taxon>Propionibacteriaceae</taxon>
        <taxon>Microlunatus</taxon>
    </lineage>
</organism>
<reference evidence="7 8" key="1">
    <citation type="submission" date="2021-01" db="EMBL/GenBank/DDBJ databases">
        <title>Sequencing the genomes of 1000 actinobacteria strains.</title>
        <authorList>
            <person name="Klenk H.-P."/>
        </authorList>
    </citation>
    <scope>NUCLEOTIDE SEQUENCE [LARGE SCALE GENOMIC DNA]</scope>
    <source>
        <strain evidence="7 8">DSM 18662</strain>
    </source>
</reference>
<dbReference type="PROSITE" id="PS51257">
    <property type="entry name" value="PROKAR_LIPOPROTEIN"/>
    <property type="match status" value="1"/>
</dbReference>
<gene>
    <name evidence="7" type="ORF">JOE57_000388</name>
</gene>
<comment type="caution">
    <text evidence="7">The sequence shown here is derived from an EMBL/GenBank/DDBJ whole genome shotgun (WGS) entry which is preliminary data.</text>
</comment>
<keyword evidence="8" id="KW-1185">Reference proteome</keyword>
<feature type="chain" id="PRO_5046308818" evidence="6">
    <location>
        <begin position="31"/>
        <end position="439"/>
    </location>
</feature>
<evidence type="ECO:0000256" key="2">
    <source>
        <dbReference type="ARBA" id="ARBA00022729"/>
    </source>
</evidence>
<dbReference type="PANTHER" id="PTHR43649:SF33">
    <property type="entry name" value="POLYGALACTURONAN_RHAMNOGALACTURONAN-BINDING PROTEIN YTCQ"/>
    <property type="match status" value="1"/>
</dbReference>
<dbReference type="InterPro" id="IPR050490">
    <property type="entry name" value="Bact_solute-bd_prot1"/>
</dbReference>
<evidence type="ECO:0000256" key="1">
    <source>
        <dbReference type="ARBA" id="ARBA00022475"/>
    </source>
</evidence>
<dbReference type="Proteomes" id="UP000704762">
    <property type="component" value="Unassembled WGS sequence"/>
</dbReference>
<proteinExistence type="predicted"/>
<dbReference type="InterPro" id="IPR006059">
    <property type="entry name" value="SBP"/>
</dbReference>
<keyword evidence="5" id="KW-0449">Lipoprotein</keyword>
<accession>A0ABS2RG00</accession>
<dbReference type="PANTHER" id="PTHR43649">
    <property type="entry name" value="ARABINOSE-BINDING PROTEIN-RELATED"/>
    <property type="match status" value="1"/>
</dbReference>
<evidence type="ECO:0000256" key="3">
    <source>
        <dbReference type="ARBA" id="ARBA00023136"/>
    </source>
</evidence>
<keyword evidence="1" id="KW-1003">Cell membrane</keyword>
<name>A0ABS2RG00_9ACTN</name>
<keyword evidence="2 6" id="KW-0732">Signal</keyword>
<dbReference type="Gene3D" id="3.40.190.10">
    <property type="entry name" value="Periplasmic binding protein-like II"/>
    <property type="match status" value="2"/>
</dbReference>
<keyword evidence="4" id="KW-0564">Palmitate</keyword>
<evidence type="ECO:0000256" key="5">
    <source>
        <dbReference type="ARBA" id="ARBA00023288"/>
    </source>
</evidence>
<dbReference type="RefSeq" id="WP_204916149.1">
    <property type="nucleotide sequence ID" value="NZ_BAAAQP010000011.1"/>
</dbReference>
<dbReference type="EMBL" id="JAFBCF010000001">
    <property type="protein sequence ID" value="MBM7797467.1"/>
    <property type="molecule type" value="Genomic_DNA"/>
</dbReference>
<keyword evidence="3" id="KW-0472">Membrane</keyword>
<feature type="signal peptide" evidence="6">
    <location>
        <begin position="1"/>
        <end position="30"/>
    </location>
</feature>
<dbReference type="SUPFAM" id="SSF53850">
    <property type="entry name" value="Periplasmic binding protein-like II"/>
    <property type="match status" value="1"/>
</dbReference>
<protein>
    <submittedName>
        <fullName evidence="7">Raffinose/stachyose/melibiose transport system substrate-binding protein</fullName>
    </submittedName>
</protein>
<evidence type="ECO:0000313" key="7">
    <source>
        <dbReference type="EMBL" id="MBM7797467.1"/>
    </source>
</evidence>
<evidence type="ECO:0000313" key="8">
    <source>
        <dbReference type="Proteomes" id="UP000704762"/>
    </source>
</evidence>
<evidence type="ECO:0000256" key="6">
    <source>
        <dbReference type="SAM" id="SignalP"/>
    </source>
</evidence>
<evidence type="ECO:0000256" key="4">
    <source>
        <dbReference type="ARBA" id="ARBA00023139"/>
    </source>
</evidence>